<dbReference type="GO" id="GO:0006629">
    <property type="term" value="P:lipid metabolic process"/>
    <property type="evidence" value="ECO:0007669"/>
    <property type="project" value="InterPro"/>
</dbReference>
<dbReference type="InterPro" id="IPR030395">
    <property type="entry name" value="GP_PDE_dom"/>
</dbReference>
<dbReference type="PANTHER" id="PTHR12439">
    <property type="entry name" value="PLACENTAL PROTEIN 11-RELATED"/>
    <property type="match status" value="1"/>
</dbReference>
<evidence type="ECO:0000256" key="7">
    <source>
        <dbReference type="ARBA" id="ARBA00022801"/>
    </source>
</evidence>
<feature type="transmembrane region" description="Helical" evidence="13">
    <location>
        <begin position="330"/>
        <end position="355"/>
    </location>
</feature>
<dbReference type="PROSITE" id="PS51959">
    <property type="entry name" value="ENDOU"/>
    <property type="match status" value="3"/>
</dbReference>
<comment type="cofactor">
    <cofactor evidence="1 11">
        <name>Mn(2+)</name>
        <dbReference type="ChEBI" id="CHEBI:29035"/>
    </cofactor>
</comment>
<keyword evidence="13" id="KW-1133">Transmembrane helix</keyword>
<dbReference type="GO" id="GO:0046872">
    <property type="term" value="F:metal ion binding"/>
    <property type="evidence" value="ECO:0007669"/>
    <property type="project" value="UniProtKB-UniRule"/>
</dbReference>
<dbReference type="CDD" id="cd21159">
    <property type="entry name" value="XendoU"/>
    <property type="match status" value="3"/>
</dbReference>
<feature type="domain" description="EndoU" evidence="15">
    <location>
        <begin position="1712"/>
        <end position="1977"/>
    </location>
</feature>
<dbReference type="InterPro" id="IPR037227">
    <property type="entry name" value="EndoU-like"/>
</dbReference>
<dbReference type="InterPro" id="IPR018998">
    <property type="entry name" value="EndoU_C"/>
</dbReference>
<accession>A0AAF5DF95</accession>
<sequence length="2042" mass="234460">DDIPKGTLNIQKAPDLFIFASIMVTFMEDAADYQYISLLLPLLFLNNFNYIFINYICLLLWYIFLLPLVIFTVTFFGYFLIALIIFLLPIILSFMEFIAYYDRKGYFKTSGGSKRSETMTAKLQSTKILEIYNSWSNDQTTKHKNFENHQSANKLLKMVTKKEIYEKITKIILISTKVTINILSNSKNNLSYSEITKIILIRTKVTKNYIKIHAKLILGTQNKFQLILREYLKKIKKRRNKKRSQTETIYVQITRIRLTVLRNAFGSDVLDLNLEEIVMKHFNSKLIYKGSWQLIKRKKIEKSRTKSNPLTFELHFIIINWYPVMLYSSIISGIIESMICVINKYIALCHCTFYMNKWTSNWIYAPPLHIYVLITSSSTINVINSSLSSFISGLANIITISLNFIIISKYNKLIRNITKNKKIALSVEQCVKMCKTICFTFLSKSVRNDFYNFYFGWIHKNKSFFANSKAAQTFAPDDIPHNIPSSLAILLAIQMASSDLTLIAPSNNERSKTSGIIPIPIPGIRCGPFGSPLITDDSNAAHANPIPVFPEVGSIRTVFPGIIFPLFSASSIIAKEILSLTEHDGLKYSTFTSLVTVLRYTIGSYHYYKIFLLDDVYIQINVLVVNVEQDHGYGLFYMLQFLIYQILQQKHHFLHVVLPLRYNAKHGKFHPVKFQKLHKIQLLHTGSKKTYRLFIEAMPKRRHRAKCLLPETRKFFCDFPDKSERKCRKPWWSFRKSYHYHPSLLVYIQMNDNMGASMNLDLEHEHSSLRYKSSSGSKKINKIGHRGSIENAPENTIAAFLEAYDVGADGIEFDVTLSYDKIPIIIHDDTLDRTCNATGRVENFNASYLRSLDCGITKKNDSIGRHIHRIPLLDEVIKFSKKRSMKMIFDIKDYSDDMIHHLANIFERENIYQLGMVSSFFPQVIYKLKGINPRIITGYTWGAGDFSTKKHNGNFTFIDRTLDYLNVIGAHSFLGKFLGANILLTKVDDITPYFVKQQNFLGLRIGAWTVNTPKTVKWMKNNLNFQTSALQLLFNNVDLKSMLQTIYPKYSLLSNKNALPRIDDDNVKEKYGLIKIKKKKNILKFLDNFNVILAFLTLIALSVIFYQLLTYYLTNKNSNYTLTSIENLPSPDNENLESLILRLNEIDKDKPKVDDIIISWGKLIKGNTKSDVQKPLFTYVNEELFKKPVYKALIDIYNHPVFRTPVCKEDYEIEGEKKNLIDNFLNVYTNTTIFKVGYKYLVDSKIIPDDWNTFYNKLFVFWFGTYTRCHGALGSSGWEHVFSGEWKNDEVDGHHNWIRYYLMQKEGRIDYYGHMGHLGNVTGKIHYTWDGYTKAVGGFFMNTSPSFDFTVFTLCSLPEYSKRLCHFKVDGFNIVVTSFYQKCAKGICLSTFKSYNFMYKKCIHYLKTGSITLLTIFSIFEVLLGLPFVHDLSSADVSTILNAMIASDSNKAASGDIKLNYQNMASHKDTNHDNAPKPLFESVNSNLLSKPTYVSFINLLSTYTTPNIDQPDPTTTTRSSAFENFLNSIKSTLPVQTAFHYLTSNKYFVGEWADFEKNLTSLWLTPYENGNSGFKEVFSGAISNGEVVGFSNWVQFYELEKSNKINYHGWFNKDKGAELSLQFSWNSVIGNEKSILVGTSPEFEIAAYTLLALTNTPEASFTYDGFSIDISVKTTFDKGVIKIVSGYPGKGSSSHHPSKNTTTTKRPPTVNSDKLLQQLVNNMRVSDEDKPQKGDITMNWGSHVSGSKDESSAPLFSTVNENLFNRPVYKKLINVYNAKLFSPQVCDKETEITGNKKQLLDDVTKEFVNTTVFQLAFQYLKSEGKVSGTIDDFYPTLFQLWFGTYSRCHGALGSSGWEHVFSGEWKGKEIDGQHDWVRYYLLQKNGEIDYHGYDSHDSNLIGTFQYTWDSYLKKIGGFFTDTSPSFDFSILTVCALAHSGSNGCRFNLDGYPIYITSYTQQCDGGRCLSTAYPSDRIHKSLKSFEKAIKLSFVINGLKRMSVFLCDLKNLFITLLNNFRNFTTKKRYNNETFLLIKLTIKKR</sequence>
<keyword evidence="10" id="KW-0456">Lyase</keyword>
<evidence type="ECO:0000256" key="6">
    <source>
        <dbReference type="ARBA" id="ARBA00022759"/>
    </source>
</evidence>
<dbReference type="GO" id="GO:0016829">
    <property type="term" value="F:lyase activity"/>
    <property type="evidence" value="ECO:0007669"/>
    <property type="project" value="UniProtKB-KW"/>
</dbReference>
<dbReference type="Pfam" id="PF03009">
    <property type="entry name" value="GDPD"/>
    <property type="match status" value="1"/>
</dbReference>
<dbReference type="PROSITE" id="PS51704">
    <property type="entry name" value="GP_PDE"/>
    <property type="match status" value="1"/>
</dbReference>
<evidence type="ECO:0000256" key="10">
    <source>
        <dbReference type="ARBA" id="ARBA00023239"/>
    </source>
</evidence>
<dbReference type="InterPro" id="IPR017946">
    <property type="entry name" value="PLC-like_Pdiesterase_TIM-brl"/>
</dbReference>
<protein>
    <submittedName>
        <fullName evidence="17">Endoribonuclease</fullName>
    </submittedName>
</protein>
<evidence type="ECO:0000256" key="8">
    <source>
        <dbReference type="ARBA" id="ARBA00022884"/>
    </source>
</evidence>
<evidence type="ECO:0000259" key="14">
    <source>
        <dbReference type="PROSITE" id="PS51704"/>
    </source>
</evidence>
<feature type="transmembrane region" description="Helical" evidence="13">
    <location>
        <begin position="389"/>
        <end position="407"/>
    </location>
</feature>
<evidence type="ECO:0000256" key="1">
    <source>
        <dbReference type="ARBA" id="ARBA00001936"/>
    </source>
</evidence>
<evidence type="ECO:0000259" key="15">
    <source>
        <dbReference type="PROSITE" id="PS51959"/>
    </source>
</evidence>
<dbReference type="Pfam" id="PF09412">
    <property type="entry name" value="XendoU"/>
    <property type="match status" value="3"/>
</dbReference>
<reference evidence="17" key="1">
    <citation type="submission" date="2024-02" db="UniProtKB">
        <authorList>
            <consortium name="WormBaseParasite"/>
        </authorList>
    </citation>
    <scope>IDENTIFICATION</scope>
</reference>
<keyword evidence="7 11" id="KW-0378">Hydrolase</keyword>
<evidence type="ECO:0000313" key="17">
    <source>
        <dbReference type="WBParaSite" id="TCONS_00011547.p1"/>
    </source>
</evidence>
<keyword evidence="5 11" id="KW-0479">Metal-binding</keyword>
<dbReference type="GO" id="GO:0003723">
    <property type="term" value="F:RNA binding"/>
    <property type="evidence" value="ECO:0007669"/>
    <property type="project" value="UniProtKB-UniRule"/>
</dbReference>
<dbReference type="SUPFAM" id="SSF142877">
    <property type="entry name" value="EndoU-like"/>
    <property type="match status" value="3"/>
</dbReference>
<name>A0AAF5DF95_STRER</name>
<feature type="domain" description="EndoU" evidence="15">
    <location>
        <begin position="1433"/>
        <end position="1692"/>
    </location>
</feature>
<evidence type="ECO:0000256" key="12">
    <source>
        <dbReference type="SAM" id="MobiDB-lite"/>
    </source>
</evidence>
<comment type="subunit">
    <text evidence="3 11">Monomer.</text>
</comment>
<dbReference type="WBParaSite" id="TCONS_00011547.p1">
    <property type="protein sequence ID" value="TCONS_00011547.p1"/>
    <property type="gene ID" value="XLOC_006084"/>
</dbReference>
<keyword evidence="8 11" id="KW-0694">RNA-binding</keyword>
<dbReference type="GO" id="GO:0004521">
    <property type="term" value="F:RNA endonuclease activity"/>
    <property type="evidence" value="ECO:0007669"/>
    <property type="project" value="UniProtKB-UniRule"/>
</dbReference>
<feature type="domain" description="EndoU" evidence="15">
    <location>
        <begin position="1132"/>
        <end position="1394"/>
    </location>
</feature>
<keyword evidence="4 11" id="KW-0540">Nuclease</keyword>
<dbReference type="PANTHER" id="PTHR12439:SF42">
    <property type="entry name" value="ENDORIBONUCLEASE-RELATED"/>
    <property type="match status" value="1"/>
</dbReference>
<keyword evidence="9 11" id="KW-0464">Manganese</keyword>
<keyword evidence="6 11" id="KW-0255">Endonuclease</keyword>
<feature type="domain" description="GP-PDE" evidence="14">
    <location>
        <begin position="780"/>
        <end position="1044"/>
    </location>
</feature>
<dbReference type="InterPro" id="IPR039787">
    <property type="entry name" value="ENDOU"/>
</dbReference>
<keyword evidence="13" id="KW-0812">Transmembrane</keyword>
<comment type="similarity">
    <text evidence="2 11">Belongs to the ENDOU family.</text>
</comment>
<dbReference type="Gene3D" id="3.20.20.190">
    <property type="entry name" value="Phosphatidylinositol (PI) phosphodiesterase"/>
    <property type="match status" value="1"/>
</dbReference>
<feature type="compositionally biased region" description="Polar residues" evidence="12">
    <location>
        <begin position="1691"/>
        <end position="1711"/>
    </location>
</feature>
<evidence type="ECO:0000256" key="5">
    <source>
        <dbReference type="ARBA" id="ARBA00022723"/>
    </source>
</evidence>
<dbReference type="SUPFAM" id="SSF51695">
    <property type="entry name" value="PLC-like phosphodiesterases"/>
    <property type="match status" value="1"/>
</dbReference>
<keyword evidence="13" id="KW-0472">Membrane</keyword>
<proteinExistence type="inferred from homology"/>
<evidence type="ECO:0000256" key="4">
    <source>
        <dbReference type="ARBA" id="ARBA00022722"/>
    </source>
</evidence>
<dbReference type="Proteomes" id="UP000035681">
    <property type="component" value="Unplaced"/>
</dbReference>
<dbReference type="AlphaFoldDB" id="A0AAF5DF95"/>
<evidence type="ECO:0000256" key="9">
    <source>
        <dbReference type="ARBA" id="ARBA00023211"/>
    </source>
</evidence>
<keyword evidence="16" id="KW-1185">Reference proteome</keyword>
<feature type="transmembrane region" description="Helical" evidence="13">
    <location>
        <begin position="1085"/>
        <end position="1109"/>
    </location>
</feature>
<evidence type="ECO:0000256" key="11">
    <source>
        <dbReference type="RuleBase" id="RU367085"/>
    </source>
</evidence>
<evidence type="ECO:0000256" key="2">
    <source>
        <dbReference type="ARBA" id="ARBA00010168"/>
    </source>
</evidence>
<evidence type="ECO:0000313" key="16">
    <source>
        <dbReference type="Proteomes" id="UP000035681"/>
    </source>
</evidence>
<feature type="region of interest" description="Disordered" evidence="12">
    <location>
        <begin position="1727"/>
        <end position="1751"/>
    </location>
</feature>
<feature type="transmembrane region" description="Helical" evidence="13">
    <location>
        <begin position="48"/>
        <end position="70"/>
    </location>
</feature>
<organism evidence="16 17">
    <name type="scientific">Strongyloides stercoralis</name>
    <name type="common">Threadworm</name>
    <dbReference type="NCBI Taxonomy" id="6248"/>
    <lineage>
        <taxon>Eukaryota</taxon>
        <taxon>Metazoa</taxon>
        <taxon>Ecdysozoa</taxon>
        <taxon>Nematoda</taxon>
        <taxon>Chromadorea</taxon>
        <taxon>Rhabditida</taxon>
        <taxon>Tylenchina</taxon>
        <taxon>Panagrolaimomorpha</taxon>
        <taxon>Strongyloidoidea</taxon>
        <taxon>Strongyloididae</taxon>
        <taxon>Strongyloides</taxon>
    </lineage>
</organism>
<evidence type="ECO:0000256" key="3">
    <source>
        <dbReference type="ARBA" id="ARBA00011245"/>
    </source>
</evidence>
<feature type="transmembrane region" description="Helical" evidence="13">
    <location>
        <begin position="76"/>
        <end position="101"/>
    </location>
</feature>
<dbReference type="GO" id="GO:0008081">
    <property type="term" value="F:phosphoric diester hydrolase activity"/>
    <property type="evidence" value="ECO:0007669"/>
    <property type="project" value="InterPro"/>
</dbReference>
<feature type="region of interest" description="Disordered" evidence="12">
    <location>
        <begin position="1687"/>
        <end position="1711"/>
    </location>
</feature>
<evidence type="ECO:0000256" key="13">
    <source>
        <dbReference type="SAM" id="Phobius"/>
    </source>
</evidence>
<feature type="transmembrane region" description="Helical" evidence="13">
    <location>
        <begin position="362"/>
        <end position="383"/>
    </location>
</feature>